<gene>
    <name evidence="1" type="ordered locus">XBJ1_1793</name>
</gene>
<sequence>MIQLLLTRIDTKHNISIKTKITPIELFQNIDIFCIIDSLKSTALSHSNGVKIPQLIDISHPKEYI</sequence>
<dbReference type="AlphaFoldDB" id="D3V2F4"/>
<proteinExistence type="predicted"/>
<dbReference type="HOGENOM" id="CLU_2848867_0_0_6"/>
<dbReference type="Proteomes" id="UP000002045">
    <property type="component" value="Chromosome"/>
</dbReference>
<name>D3V2F4_XENBS</name>
<dbReference type="EMBL" id="FN667741">
    <property type="protein sequence ID" value="CBJ80919.1"/>
    <property type="molecule type" value="Genomic_DNA"/>
</dbReference>
<dbReference type="KEGG" id="xbo:XBJ1_1793"/>
<accession>D3V2F4</accession>
<protein>
    <submittedName>
        <fullName evidence="1">Uncharacterized protein</fullName>
    </submittedName>
</protein>
<evidence type="ECO:0000313" key="1">
    <source>
        <dbReference type="EMBL" id="CBJ80919.1"/>
    </source>
</evidence>
<evidence type="ECO:0000313" key="2">
    <source>
        <dbReference type="Proteomes" id="UP000002045"/>
    </source>
</evidence>
<organism evidence="1 2">
    <name type="scientific">Xenorhabdus bovienii (strain SS-2004)</name>
    <name type="common">Xenorhabdus nematophila subsp. bovienii</name>
    <dbReference type="NCBI Taxonomy" id="406818"/>
    <lineage>
        <taxon>Bacteria</taxon>
        <taxon>Pseudomonadati</taxon>
        <taxon>Pseudomonadota</taxon>
        <taxon>Gammaproteobacteria</taxon>
        <taxon>Enterobacterales</taxon>
        <taxon>Morganellaceae</taxon>
        <taxon>Xenorhabdus</taxon>
    </lineage>
</organism>
<reference evidence="1" key="1">
    <citation type="journal article" date="2011" name="PLoS ONE">
        <title>The entomopathogenic bacterial endosymbionts xenorhabdus and photorhabdus: convergent lifestyles from divergent genomes.</title>
        <authorList>
            <person name="Chaston J.M."/>
            <person name="Suen G."/>
            <person name="Tucker S.L."/>
            <person name="Andersen A.W."/>
            <person name="Bhasin A."/>
            <person name="Bode E."/>
            <person name="Bode H.B."/>
            <person name="Brachmann A.O."/>
            <person name="Cowles C.E."/>
            <person name="Cowles K.N."/>
            <person name="Darby C."/>
            <person name="de Leon L."/>
            <person name="Drace K."/>
            <person name="Du Z."/>
            <person name="Givaudan A."/>
            <person name="Herbert Tran E.E."/>
            <person name="Jewell K.A."/>
            <person name="Knack J.J."/>
            <person name="Krasomil-Osterfeld K.C."/>
            <person name="Kukor R."/>
            <person name="Lanois A."/>
            <person name="Latreille P."/>
            <person name="Leimgruber N.K."/>
            <person name="Lipke C.M."/>
            <person name="Liu R."/>
            <person name="Lu X."/>
            <person name="Martens E.C."/>
            <person name="Marri P.R."/>
            <person name="Medigue C."/>
            <person name="Menard M.L."/>
            <person name="Miller N.M."/>
            <person name="Morales-Soto N."/>
            <person name="Norton S."/>
            <person name="Ogier J.C."/>
            <person name="Orchard S.S."/>
            <person name="Park D."/>
            <person name="Park Y."/>
            <person name="Qurollo B.A."/>
            <person name="Sugar D.R."/>
            <person name="Richards G.R."/>
            <person name="Rouy Z."/>
            <person name="Slominski B."/>
            <person name="Slominski K."/>
            <person name="Snyder H."/>
            <person name="Tjaden B.C."/>
            <person name="van der Hoeven R."/>
            <person name="Welch R.D."/>
            <person name="Wheeler C."/>
            <person name="Xiang B."/>
            <person name="Barbazuk B."/>
            <person name="Gaudriault S."/>
            <person name="Goodner B."/>
            <person name="Slater S.C."/>
            <person name="Forst S."/>
            <person name="Goldman B.S."/>
            <person name="Goodrich-Blair H."/>
        </authorList>
    </citation>
    <scope>NUCLEOTIDE SEQUENCE [LARGE SCALE GENOMIC DNA]</scope>
    <source>
        <strain evidence="1">SS-2004</strain>
    </source>
</reference>